<dbReference type="AlphaFoldDB" id="A0A6L7GQ17"/>
<dbReference type="EMBL" id="WMBR01000001">
    <property type="protein sequence ID" value="MXP20745.1"/>
    <property type="molecule type" value="Genomic_DNA"/>
</dbReference>
<dbReference type="Proteomes" id="UP000475545">
    <property type="component" value="Unassembled WGS sequence"/>
</dbReference>
<dbReference type="Pfam" id="PF12146">
    <property type="entry name" value="Hydrolase_4"/>
    <property type="match status" value="1"/>
</dbReference>
<organism evidence="2 3">
    <name type="scientific">Gordonia mangrovi</name>
    <dbReference type="NCBI Taxonomy" id="2665643"/>
    <lineage>
        <taxon>Bacteria</taxon>
        <taxon>Bacillati</taxon>
        <taxon>Actinomycetota</taxon>
        <taxon>Actinomycetes</taxon>
        <taxon>Mycobacteriales</taxon>
        <taxon>Gordoniaceae</taxon>
        <taxon>Gordonia</taxon>
    </lineage>
</organism>
<feature type="domain" description="Serine aminopeptidase S33" evidence="1">
    <location>
        <begin position="72"/>
        <end position="124"/>
    </location>
</feature>
<sequence>MLMRVPVRADLLVLVLPGGTDRSYRPFSTRQPSALRMYPFTWSIRARYGRRVRVHQVRYRFYGWNGQQNCPVPDARKALDDLTRKHPGVPVVLVGHSMGGRVGAHLAADRRVTGLLALAPWWQHADWRFIHDDVRVVAVHGTSDTRTFAHRTEKGIRELGERGLDATFLPVHDGGHAMLDHVPLWQRSALDFVGTALPR</sequence>
<keyword evidence="2" id="KW-0378">Hydrolase</keyword>
<name>A0A6L7GQ17_9ACTN</name>
<dbReference type="InterPro" id="IPR022742">
    <property type="entry name" value="Hydrolase_4"/>
</dbReference>
<gene>
    <name evidence="2" type="ORF">GIY30_05155</name>
</gene>
<reference evidence="2 3" key="1">
    <citation type="submission" date="2019-11" db="EMBL/GenBank/DDBJ databases">
        <title>Gordonia sp. nov., a novel actinobacterium isolated from mangrove soil in Hainan.</title>
        <authorList>
            <person name="Huang X."/>
            <person name="Xie Y."/>
            <person name="Chu X."/>
            <person name="Xiao K."/>
        </authorList>
    </citation>
    <scope>NUCLEOTIDE SEQUENCE [LARGE SCALE GENOMIC DNA]</scope>
    <source>
        <strain evidence="2 3">HNM0687</strain>
    </source>
</reference>
<accession>A0A6L7GQ17</accession>
<dbReference type="InterPro" id="IPR029058">
    <property type="entry name" value="AB_hydrolase_fold"/>
</dbReference>
<proteinExistence type="predicted"/>
<comment type="caution">
    <text evidence="2">The sequence shown here is derived from an EMBL/GenBank/DDBJ whole genome shotgun (WGS) entry which is preliminary data.</text>
</comment>
<evidence type="ECO:0000313" key="2">
    <source>
        <dbReference type="EMBL" id="MXP20745.1"/>
    </source>
</evidence>
<keyword evidence="3" id="KW-1185">Reference proteome</keyword>
<dbReference type="GO" id="GO:0016787">
    <property type="term" value="F:hydrolase activity"/>
    <property type="evidence" value="ECO:0007669"/>
    <property type="project" value="UniProtKB-KW"/>
</dbReference>
<evidence type="ECO:0000259" key="1">
    <source>
        <dbReference type="Pfam" id="PF12146"/>
    </source>
</evidence>
<dbReference type="RefSeq" id="WP_160900848.1">
    <property type="nucleotide sequence ID" value="NZ_CP102850.1"/>
</dbReference>
<dbReference type="Gene3D" id="3.40.50.1820">
    <property type="entry name" value="alpha/beta hydrolase"/>
    <property type="match status" value="1"/>
</dbReference>
<evidence type="ECO:0000313" key="3">
    <source>
        <dbReference type="Proteomes" id="UP000475545"/>
    </source>
</evidence>
<protein>
    <submittedName>
        <fullName evidence="2">Alpha/beta fold hydrolase</fullName>
    </submittedName>
</protein>
<dbReference type="SUPFAM" id="SSF53474">
    <property type="entry name" value="alpha/beta-Hydrolases"/>
    <property type="match status" value="1"/>
</dbReference>